<feature type="compositionally biased region" description="Basic and acidic residues" evidence="1">
    <location>
        <begin position="76"/>
        <end position="90"/>
    </location>
</feature>
<keyword evidence="4" id="KW-1185">Reference proteome</keyword>
<organism evidence="3 4">
    <name type="scientific">Lentinula edodes</name>
    <name type="common">Shiitake mushroom</name>
    <name type="synonym">Lentinus edodes</name>
    <dbReference type="NCBI Taxonomy" id="5353"/>
    <lineage>
        <taxon>Eukaryota</taxon>
        <taxon>Fungi</taxon>
        <taxon>Dikarya</taxon>
        <taxon>Basidiomycota</taxon>
        <taxon>Agaricomycotina</taxon>
        <taxon>Agaricomycetes</taxon>
        <taxon>Agaricomycetidae</taxon>
        <taxon>Agaricales</taxon>
        <taxon>Marasmiineae</taxon>
        <taxon>Omphalotaceae</taxon>
        <taxon>Lentinula</taxon>
    </lineage>
</organism>
<dbReference type="Pfam" id="PF07727">
    <property type="entry name" value="RVT_2"/>
    <property type="match status" value="1"/>
</dbReference>
<feature type="region of interest" description="Disordered" evidence="1">
    <location>
        <begin position="1"/>
        <end position="112"/>
    </location>
</feature>
<feature type="compositionally biased region" description="Polar residues" evidence="1">
    <location>
        <begin position="325"/>
        <end position="338"/>
    </location>
</feature>
<feature type="compositionally biased region" description="Acidic residues" evidence="1">
    <location>
        <begin position="46"/>
        <end position="56"/>
    </location>
</feature>
<reference evidence="3 4" key="2">
    <citation type="submission" date="2017-02" db="EMBL/GenBank/DDBJ databases">
        <title>A genome survey and senescence transcriptome analysis in Lentinula edodes.</title>
        <authorList>
            <person name="Sakamoto Y."/>
            <person name="Nakade K."/>
            <person name="Sato S."/>
            <person name="Yoshida Y."/>
            <person name="Miyazaki K."/>
            <person name="Natsume S."/>
            <person name="Konno N."/>
        </authorList>
    </citation>
    <scope>NUCLEOTIDE SEQUENCE [LARGE SCALE GENOMIC DNA]</scope>
    <source>
        <strain evidence="3 4">NBRC 111202</strain>
    </source>
</reference>
<feature type="compositionally biased region" description="Low complexity" evidence="1">
    <location>
        <begin position="35"/>
        <end position="45"/>
    </location>
</feature>
<feature type="region of interest" description="Disordered" evidence="1">
    <location>
        <begin position="309"/>
        <end position="342"/>
    </location>
</feature>
<evidence type="ECO:0000313" key="3">
    <source>
        <dbReference type="EMBL" id="GAW00089.1"/>
    </source>
</evidence>
<accession>A0A1Q3DZ97</accession>
<proteinExistence type="predicted"/>
<protein>
    <submittedName>
        <fullName evidence="3">Retrovirus-related pol polyprotein</fullName>
    </submittedName>
</protein>
<evidence type="ECO:0000313" key="4">
    <source>
        <dbReference type="Proteomes" id="UP000188533"/>
    </source>
</evidence>
<feature type="domain" description="Reverse transcriptase Ty1/copia-type" evidence="2">
    <location>
        <begin position="168"/>
        <end position="294"/>
    </location>
</feature>
<sequence length="368" mass="41631">MTFEEGEPHRTRKREAEEDDAEDVLPDGNIGPGNPGINNNAGSSPEDPEPSGDDPDNSAPTSDIPTIPANPTVPTRRSERGHVPSRRFIESEEYEGREEAARRNGEQWSTDQLANEPSPLALISQNRYAFAATSGELWVPQTYKQAMRRPDLWFTPMEREFNMLLDKDCWELVLLPADANLTGGRWTYAIKFDAQGNILKRKARYVAQGYTQIQGQDYDKTYGGVARMESVRLVLAIIAVLRLTIFQVDFTAAFLNSPITHDVYMKQLDRFIKPGSEHLVCKLKKSIYGTKAATTDRRCSRLDTTRMGTLRLEPTPASDTDESGESTLSPAHTATTCAEVQPQRREETMRWQIWENDGRRTKSLWRSY</sequence>
<dbReference type="AlphaFoldDB" id="A0A1Q3DZ97"/>
<reference evidence="3 4" key="1">
    <citation type="submission" date="2016-08" db="EMBL/GenBank/DDBJ databases">
        <authorList>
            <consortium name="Lentinula edodes genome sequencing consortium"/>
            <person name="Sakamoto Y."/>
            <person name="Nakade K."/>
            <person name="Sato S."/>
            <person name="Yoshida Y."/>
            <person name="Miyazaki K."/>
            <person name="Natsume S."/>
            <person name="Konno N."/>
        </authorList>
    </citation>
    <scope>NUCLEOTIDE SEQUENCE [LARGE SCALE GENOMIC DNA]</scope>
    <source>
        <strain evidence="3 4">NBRC 111202</strain>
    </source>
</reference>
<dbReference type="STRING" id="5353.A0A1Q3DZ97"/>
<comment type="caution">
    <text evidence="3">The sequence shown here is derived from an EMBL/GenBank/DDBJ whole genome shotgun (WGS) entry which is preliminary data.</text>
</comment>
<evidence type="ECO:0000259" key="2">
    <source>
        <dbReference type="Pfam" id="PF07727"/>
    </source>
</evidence>
<dbReference type="InterPro" id="IPR013103">
    <property type="entry name" value="RVT_2"/>
</dbReference>
<name>A0A1Q3DZ97_LENED</name>
<evidence type="ECO:0000256" key="1">
    <source>
        <dbReference type="SAM" id="MobiDB-lite"/>
    </source>
</evidence>
<dbReference type="EMBL" id="BDGU01000023">
    <property type="protein sequence ID" value="GAW00089.1"/>
    <property type="molecule type" value="Genomic_DNA"/>
</dbReference>
<gene>
    <name evidence="3" type="ORF">LENED_001582</name>
</gene>
<dbReference type="Proteomes" id="UP000188533">
    <property type="component" value="Unassembled WGS sequence"/>
</dbReference>